<feature type="region of interest" description="Disordered" evidence="1">
    <location>
        <begin position="453"/>
        <end position="614"/>
    </location>
</feature>
<dbReference type="OrthoDB" id="200970at2759"/>
<protein>
    <submittedName>
        <fullName evidence="2">Uncharacterized protein</fullName>
    </submittedName>
</protein>
<name>A0A9W7EHX8_9STRA</name>
<sequence length="614" mass="67493">MSVTPSLTPSEKRSIRLFLDRFQTSSQPTASNMTMLYGLSALLSSHGLKHISQIDSLDNITSDQRKQVISSLTHHQPNKYWNGRPDVSKRPPLPTSSKNYSRKTVVKRYPFADGSSVSRVVRSGLPVPLKLSNESIYKCMNDYGVRPLITLNDKVKGKVVGEGFREFNFTVLGMKKSDVKEALRWVGAIGEEMGGRVTQLVKRVEGGGKEHFKFEEWLDLVEEAVEADVRDKEEETEDFFGASEAPQQQQPQYQQEGGDEAEDFDEAELPQPPQASTKPKRSLLVGGNVIPWDGVGTRRTASMPENPSNFQQKLNKSSSDSSVSSSVKRAFRQKTKAQRWEIDRNFALQRRSKIQASRDAENVQFYGRAQLGGMRSNKEPKDNVGRKHLRGIIREGREKKRNSNKDKSDSVETADLEIESGRGTPIRSMWVSKRSSSAGDAVRNAENFLKTNLAVDAGGEPSETSTDASFRNRLNELTDPNLESNVVKGRKDEPRRTSRPPLSGWIGDYSSDTSFRRPGGWTKPSAESSRDTSSASGGSSWNFTKIVDKTASSGSDLNLSKGSSSKISNVGGSNSGSSVSSSEIYTRDALAMASPGSEGTGGSKTPELSPDSNV</sequence>
<feature type="compositionally biased region" description="Low complexity" evidence="1">
    <location>
        <begin position="560"/>
        <end position="582"/>
    </location>
</feature>
<accession>A0A9W7EHX8</accession>
<organism evidence="2 3">
    <name type="scientific">Triparma strigata</name>
    <dbReference type="NCBI Taxonomy" id="1606541"/>
    <lineage>
        <taxon>Eukaryota</taxon>
        <taxon>Sar</taxon>
        <taxon>Stramenopiles</taxon>
        <taxon>Ochrophyta</taxon>
        <taxon>Bolidophyceae</taxon>
        <taxon>Parmales</taxon>
        <taxon>Triparmaceae</taxon>
        <taxon>Triparma</taxon>
    </lineage>
</organism>
<feature type="compositionally biased region" description="Basic and acidic residues" evidence="1">
    <location>
        <begin position="392"/>
        <end position="410"/>
    </location>
</feature>
<comment type="caution">
    <text evidence="2">The sequence shown here is derived from an EMBL/GenBank/DDBJ whole genome shotgun (WGS) entry which is preliminary data.</text>
</comment>
<dbReference type="Proteomes" id="UP001165085">
    <property type="component" value="Unassembled WGS sequence"/>
</dbReference>
<feature type="compositionally biased region" description="Acidic residues" evidence="1">
    <location>
        <begin position="257"/>
        <end position="268"/>
    </location>
</feature>
<gene>
    <name evidence="2" type="ORF">TrST_g6526</name>
</gene>
<evidence type="ECO:0000313" key="2">
    <source>
        <dbReference type="EMBL" id="GMH78560.1"/>
    </source>
</evidence>
<feature type="compositionally biased region" description="Polar residues" evidence="1">
    <location>
        <begin position="299"/>
        <end position="316"/>
    </location>
</feature>
<proteinExistence type="predicted"/>
<dbReference type="AlphaFoldDB" id="A0A9W7EHX8"/>
<keyword evidence="3" id="KW-1185">Reference proteome</keyword>
<evidence type="ECO:0000313" key="3">
    <source>
        <dbReference type="Proteomes" id="UP001165085"/>
    </source>
</evidence>
<feature type="compositionally biased region" description="Low complexity" evidence="1">
    <location>
        <begin position="525"/>
        <end position="540"/>
    </location>
</feature>
<feature type="region of interest" description="Disordered" evidence="1">
    <location>
        <begin position="73"/>
        <end position="99"/>
    </location>
</feature>
<evidence type="ECO:0000256" key="1">
    <source>
        <dbReference type="SAM" id="MobiDB-lite"/>
    </source>
</evidence>
<reference evidence="3" key="1">
    <citation type="journal article" date="2023" name="Commun. Biol.">
        <title>Genome analysis of Parmales, the sister group of diatoms, reveals the evolutionary specialization of diatoms from phago-mixotrophs to photoautotrophs.</title>
        <authorList>
            <person name="Ban H."/>
            <person name="Sato S."/>
            <person name="Yoshikawa S."/>
            <person name="Yamada K."/>
            <person name="Nakamura Y."/>
            <person name="Ichinomiya M."/>
            <person name="Sato N."/>
            <person name="Blanc-Mathieu R."/>
            <person name="Endo H."/>
            <person name="Kuwata A."/>
            <person name="Ogata H."/>
        </authorList>
    </citation>
    <scope>NUCLEOTIDE SEQUENCE [LARGE SCALE GENOMIC DNA]</scope>
    <source>
        <strain evidence="3">NIES 3701</strain>
    </source>
</reference>
<feature type="compositionally biased region" description="Basic and acidic residues" evidence="1">
    <location>
        <begin position="376"/>
        <end position="385"/>
    </location>
</feature>
<dbReference type="EMBL" id="BRXY01000223">
    <property type="protein sequence ID" value="GMH78560.1"/>
    <property type="molecule type" value="Genomic_DNA"/>
</dbReference>
<feature type="compositionally biased region" description="Low complexity" evidence="1">
    <location>
        <begin position="246"/>
        <end position="256"/>
    </location>
</feature>
<feature type="region of interest" description="Disordered" evidence="1">
    <location>
        <begin position="229"/>
        <end position="336"/>
    </location>
</feature>
<feature type="compositionally biased region" description="Low complexity" evidence="1">
    <location>
        <begin position="317"/>
        <end position="327"/>
    </location>
</feature>
<feature type="region of interest" description="Disordered" evidence="1">
    <location>
        <begin position="368"/>
        <end position="440"/>
    </location>
</feature>